<comment type="pathway">
    <text evidence="2">Cell wall biogenesis; cell wall polysaccharide biosynthesis.</text>
</comment>
<name>A0A3B0S4P7_9ZZZZ</name>
<evidence type="ECO:0000256" key="2">
    <source>
        <dbReference type="ARBA" id="ARBA00004776"/>
    </source>
</evidence>
<evidence type="ECO:0000256" key="1">
    <source>
        <dbReference type="ARBA" id="ARBA00001947"/>
    </source>
</evidence>
<evidence type="ECO:0000256" key="11">
    <source>
        <dbReference type="ARBA" id="ARBA00093666"/>
    </source>
</evidence>
<dbReference type="Gene3D" id="3.30.1380.10">
    <property type="match status" value="1"/>
</dbReference>
<dbReference type="GO" id="GO:0008237">
    <property type="term" value="F:metallopeptidase activity"/>
    <property type="evidence" value="ECO:0007669"/>
    <property type="project" value="UniProtKB-KW"/>
</dbReference>
<evidence type="ECO:0000256" key="7">
    <source>
        <dbReference type="ARBA" id="ARBA00022833"/>
    </source>
</evidence>
<proteinExistence type="inferred from homology"/>
<keyword evidence="4" id="KW-0479">Metal-binding</keyword>
<keyword evidence="7" id="KW-0862">Zinc</keyword>
<dbReference type="InterPro" id="IPR013230">
    <property type="entry name" value="Peptidase_M15A_C"/>
</dbReference>
<evidence type="ECO:0000313" key="13">
    <source>
        <dbReference type="EMBL" id="VAW01051.1"/>
    </source>
</evidence>
<keyword evidence="5" id="KW-0732">Signal</keyword>
<evidence type="ECO:0000256" key="4">
    <source>
        <dbReference type="ARBA" id="ARBA00022723"/>
    </source>
</evidence>
<dbReference type="EMBL" id="UOEC01000182">
    <property type="protein sequence ID" value="VAW01051.1"/>
    <property type="molecule type" value="Genomic_DNA"/>
</dbReference>
<dbReference type="AlphaFoldDB" id="A0A3B0S4P7"/>
<evidence type="ECO:0000256" key="5">
    <source>
        <dbReference type="ARBA" id="ARBA00022729"/>
    </source>
</evidence>
<dbReference type="SUPFAM" id="SSF55166">
    <property type="entry name" value="Hedgehog/DD-peptidase"/>
    <property type="match status" value="1"/>
</dbReference>
<evidence type="ECO:0000256" key="3">
    <source>
        <dbReference type="ARBA" id="ARBA00022670"/>
    </source>
</evidence>
<evidence type="ECO:0000256" key="6">
    <source>
        <dbReference type="ARBA" id="ARBA00022801"/>
    </source>
</evidence>
<keyword evidence="3" id="KW-0645">Protease</keyword>
<sequence length="206" mass="23304">MFVSVYRRSNLARISIMLLLAVGVTFSTTGQNVAQAARAETVTVKKAATNFNKQTKVKKVRVKRKFNKTRRALKRKKTNALPRLPSKRKLTGQRSRGYRGLNPRLVRLLIAVQRRYGRAVIVSSGCRSYSYNRRIGGARKSLHVGCRAADFKVAGVSKVRLRRFVSRLPGRGGVGTYCGRSIVHLDIGPVRSWYQGCRKRKRSRRS</sequence>
<reference evidence="13" key="1">
    <citation type="submission" date="2018-06" db="EMBL/GenBank/DDBJ databases">
        <authorList>
            <person name="Zhirakovskaya E."/>
        </authorList>
    </citation>
    <scope>NUCLEOTIDE SEQUENCE</scope>
</reference>
<evidence type="ECO:0000256" key="9">
    <source>
        <dbReference type="ARBA" id="ARBA00023316"/>
    </source>
</evidence>
<gene>
    <name evidence="13" type="ORF">MNBD_ALPHA08-1093</name>
</gene>
<dbReference type="GO" id="GO:0071555">
    <property type="term" value="P:cell wall organization"/>
    <property type="evidence" value="ECO:0007669"/>
    <property type="project" value="UniProtKB-KW"/>
</dbReference>
<accession>A0A3B0S4P7</accession>
<keyword evidence="9" id="KW-0961">Cell wall biogenesis/degradation</keyword>
<comment type="similarity">
    <text evidence="10">Belongs to the peptidase M15 family.</text>
</comment>
<protein>
    <recommendedName>
        <fullName evidence="11">Murein endopeptidase K</fullName>
    </recommendedName>
</protein>
<organism evidence="13">
    <name type="scientific">hydrothermal vent metagenome</name>
    <dbReference type="NCBI Taxonomy" id="652676"/>
    <lineage>
        <taxon>unclassified sequences</taxon>
        <taxon>metagenomes</taxon>
        <taxon>ecological metagenomes</taxon>
    </lineage>
</organism>
<keyword evidence="8" id="KW-0482">Metalloprotease</keyword>
<dbReference type="GO" id="GO:0046872">
    <property type="term" value="F:metal ion binding"/>
    <property type="evidence" value="ECO:0007669"/>
    <property type="project" value="UniProtKB-KW"/>
</dbReference>
<comment type="cofactor">
    <cofactor evidence="1">
        <name>Zn(2+)</name>
        <dbReference type="ChEBI" id="CHEBI:29105"/>
    </cofactor>
</comment>
<keyword evidence="6" id="KW-0378">Hydrolase</keyword>
<evidence type="ECO:0000256" key="10">
    <source>
        <dbReference type="ARBA" id="ARBA00093448"/>
    </source>
</evidence>
<dbReference type="PANTHER" id="PTHR37425:SF1">
    <property type="entry name" value="OUTER MEMBRANE PROTEIN"/>
    <property type="match status" value="1"/>
</dbReference>
<feature type="domain" description="Peptidase M15A C-terminal" evidence="12">
    <location>
        <begin position="103"/>
        <end position="186"/>
    </location>
</feature>
<dbReference type="GO" id="GO:0006508">
    <property type="term" value="P:proteolysis"/>
    <property type="evidence" value="ECO:0007669"/>
    <property type="project" value="UniProtKB-KW"/>
</dbReference>
<dbReference type="PANTHER" id="PTHR37425">
    <property type="match status" value="1"/>
</dbReference>
<dbReference type="InterPro" id="IPR010275">
    <property type="entry name" value="MepK"/>
</dbReference>
<dbReference type="Pfam" id="PF08291">
    <property type="entry name" value="Peptidase_M15_3"/>
    <property type="match status" value="1"/>
</dbReference>
<evidence type="ECO:0000259" key="12">
    <source>
        <dbReference type="Pfam" id="PF08291"/>
    </source>
</evidence>
<evidence type="ECO:0000256" key="8">
    <source>
        <dbReference type="ARBA" id="ARBA00023049"/>
    </source>
</evidence>
<dbReference type="InterPro" id="IPR009045">
    <property type="entry name" value="Zn_M74/Hedgehog-like"/>
</dbReference>